<keyword evidence="1" id="KW-0175">Coiled coil</keyword>
<dbReference type="Proteomes" id="UP000193411">
    <property type="component" value="Unassembled WGS sequence"/>
</dbReference>
<feature type="compositionally biased region" description="Low complexity" evidence="2">
    <location>
        <begin position="8"/>
        <end position="30"/>
    </location>
</feature>
<name>A0A1Y2HZ86_9FUNG</name>
<gene>
    <name evidence="4" type="ORF">BCR44DRAFT_1536259</name>
</gene>
<feature type="region of interest" description="Disordered" evidence="2">
    <location>
        <begin position="1"/>
        <end position="33"/>
    </location>
</feature>
<evidence type="ECO:0000256" key="1">
    <source>
        <dbReference type="SAM" id="Coils"/>
    </source>
</evidence>
<feature type="coiled-coil region" evidence="1">
    <location>
        <begin position="364"/>
        <end position="391"/>
    </location>
</feature>
<organism evidence="4 5">
    <name type="scientific">Catenaria anguillulae PL171</name>
    <dbReference type="NCBI Taxonomy" id="765915"/>
    <lineage>
        <taxon>Eukaryota</taxon>
        <taxon>Fungi</taxon>
        <taxon>Fungi incertae sedis</taxon>
        <taxon>Blastocladiomycota</taxon>
        <taxon>Blastocladiomycetes</taxon>
        <taxon>Blastocladiales</taxon>
        <taxon>Catenariaceae</taxon>
        <taxon>Catenaria</taxon>
    </lineage>
</organism>
<evidence type="ECO:0000256" key="3">
    <source>
        <dbReference type="SAM" id="Phobius"/>
    </source>
</evidence>
<accession>A0A1Y2HZ86</accession>
<protein>
    <submittedName>
        <fullName evidence="4">Uncharacterized protein</fullName>
    </submittedName>
</protein>
<dbReference type="EMBL" id="MCFL01000004">
    <property type="protein sequence ID" value="ORZ39945.1"/>
    <property type="molecule type" value="Genomic_DNA"/>
</dbReference>
<keyword evidence="3" id="KW-1133">Transmembrane helix</keyword>
<evidence type="ECO:0000313" key="4">
    <source>
        <dbReference type="EMBL" id="ORZ39945.1"/>
    </source>
</evidence>
<keyword evidence="3" id="KW-0812">Transmembrane</keyword>
<evidence type="ECO:0000256" key="2">
    <source>
        <dbReference type="SAM" id="MobiDB-lite"/>
    </source>
</evidence>
<keyword evidence="3" id="KW-0472">Membrane</keyword>
<dbReference type="AlphaFoldDB" id="A0A1Y2HZ86"/>
<proteinExistence type="predicted"/>
<feature type="transmembrane region" description="Helical" evidence="3">
    <location>
        <begin position="38"/>
        <end position="57"/>
    </location>
</feature>
<keyword evidence="5" id="KW-1185">Reference proteome</keyword>
<feature type="transmembrane region" description="Helical" evidence="3">
    <location>
        <begin position="231"/>
        <end position="254"/>
    </location>
</feature>
<comment type="caution">
    <text evidence="4">The sequence shown here is derived from an EMBL/GenBank/DDBJ whole genome shotgun (WGS) entry which is preliminary data.</text>
</comment>
<sequence>MSSIQQRPISTAAKSAPSPSASSQPGSPASDYRPSARLMDSVGAFVFTVLVFILFVFPSRIIASPWTSDHTEGWLHVFDTSRQSILLAPTVYITPNPTSHTIPRFAQPHDHHLANPYSLMRPMQSLEPETTASRINRLGHFGRMIRNPTIIEKHTWAHEYMNELVDAVLDSIHQDAVHTLRSGPRLIDPPKYSNAHVGVAIIYDAKVKKEQEKARVHDAHISSLQAVFESVGWMMVPLGLLAMVKLFAYVWLIAVKVVGNVGMCIPAVNAIHKSKLAKVEEQYKKQMEALQAAHRLQVANLARIIDNKDRQLEGAMLESIDQATVAAHELEVAKAVFARWHEARGTEMAVQSTRIKQLQLEVFLDGTRHELAETRRELRATERQMRAMSREHHQGFVHEREGLMKAIAEAYKERDIAQVAKSDAVRRLKAHSAPAKPAVQVVDVAEGMVADDWPHCLLSIEDELAAAQVRLELRQASAPTVQRLPTKPTRTESLCSMVLVKIMSAVADAETKYK</sequence>
<reference evidence="4 5" key="1">
    <citation type="submission" date="2016-07" db="EMBL/GenBank/DDBJ databases">
        <title>Pervasive Adenine N6-methylation of Active Genes in Fungi.</title>
        <authorList>
            <consortium name="DOE Joint Genome Institute"/>
            <person name="Mondo S.J."/>
            <person name="Dannebaum R.O."/>
            <person name="Kuo R.C."/>
            <person name="Labutti K."/>
            <person name="Haridas S."/>
            <person name="Kuo A."/>
            <person name="Salamov A."/>
            <person name="Ahrendt S.R."/>
            <person name="Lipzen A."/>
            <person name="Sullivan W."/>
            <person name="Andreopoulos W.B."/>
            <person name="Clum A."/>
            <person name="Lindquist E."/>
            <person name="Daum C."/>
            <person name="Ramamoorthy G.K."/>
            <person name="Gryganskyi A."/>
            <person name="Culley D."/>
            <person name="Magnuson J.K."/>
            <person name="James T.Y."/>
            <person name="O'Malley M.A."/>
            <person name="Stajich J.E."/>
            <person name="Spatafora J.W."/>
            <person name="Visel A."/>
            <person name="Grigoriev I.V."/>
        </authorList>
    </citation>
    <scope>NUCLEOTIDE SEQUENCE [LARGE SCALE GENOMIC DNA]</scope>
    <source>
        <strain evidence="4 5">PL171</strain>
    </source>
</reference>
<evidence type="ECO:0000313" key="5">
    <source>
        <dbReference type="Proteomes" id="UP000193411"/>
    </source>
</evidence>